<organism evidence="1">
    <name type="scientific">bioreactor metagenome</name>
    <dbReference type="NCBI Taxonomy" id="1076179"/>
    <lineage>
        <taxon>unclassified sequences</taxon>
        <taxon>metagenomes</taxon>
        <taxon>ecological metagenomes</taxon>
    </lineage>
</organism>
<dbReference type="InterPro" id="IPR029061">
    <property type="entry name" value="THDP-binding"/>
</dbReference>
<dbReference type="PANTHER" id="PTHR32154">
    <property type="entry name" value="PYRUVATE-FLAVODOXIN OXIDOREDUCTASE-RELATED"/>
    <property type="match status" value="1"/>
</dbReference>
<dbReference type="AlphaFoldDB" id="A0A645EMV4"/>
<name>A0A645EMV4_9ZZZZ</name>
<dbReference type="EMBL" id="VSSQ01048729">
    <property type="protein sequence ID" value="MPN02776.1"/>
    <property type="molecule type" value="Genomic_DNA"/>
</dbReference>
<dbReference type="EC" id="1.2.7.1" evidence="1"/>
<proteinExistence type="predicted"/>
<comment type="caution">
    <text evidence="1">The sequence shown here is derived from an EMBL/GenBank/DDBJ whole genome shotgun (WGS) entry which is preliminary data.</text>
</comment>
<accession>A0A645EMV4</accession>
<evidence type="ECO:0000313" key="1">
    <source>
        <dbReference type="EMBL" id="MPN02776.1"/>
    </source>
</evidence>
<sequence>MGRTQANSQQAVESGYWHLYRYNPTLREEGKNPFILDSKEPKASFREFLDGQVRYTSLTATFPEVAEELFAKAEEVAKEKFENYKKMAEAK</sequence>
<keyword evidence="1" id="KW-0670">Pyruvate</keyword>
<dbReference type="PANTHER" id="PTHR32154:SF0">
    <property type="entry name" value="PYRUVATE-FLAVODOXIN OXIDOREDUCTASE-RELATED"/>
    <property type="match status" value="1"/>
</dbReference>
<protein>
    <submittedName>
        <fullName evidence="1">Pyruvate synthase</fullName>
        <ecNumber evidence="1">1.2.7.1</ecNumber>
    </submittedName>
</protein>
<dbReference type="GO" id="GO:0006979">
    <property type="term" value="P:response to oxidative stress"/>
    <property type="evidence" value="ECO:0007669"/>
    <property type="project" value="TreeGrafter"/>
</dbReference>
<dbReference type="GO" id="GO:0019164">
    <property type="term" value="F:pyruvate synthase activity"/>
    <property type="evidence" value="ECO:0007669"/>
    <property type="project" value="UniProtKB-EC"/>
</dbReference>
<reference evidence="1" key="1">
    <citation type="submission" date="2019-08" db="EMBL/GenBank/DDBJ databases">
        <authorList>
            <person name="Kucharzyk K."/>
            <person name="Murdoch R.W."/>
            <person name="Higgins S."/>
            <person name="Loffler F."/>
        </authorList>
    </citation>
    <scope>NUCLEOTIDE SEQUENCE</scope>
</reference>
<dbReference type="InterPro" id="IPR050722">
    <property type="entry name" value="Pyruvate:ferred/Flavod_OxRd"/>
</dbReference>
<gene>
    <name evidence="1" type="primary">por_47</name>
    <name evidence="1" type="ORF">SDC9_149992</name>
</gene>
<keyword evidence="1" id="KW-0560">Oxidoreductase</keyword>
<dbReference type="SUPFAM" id="SSF52518">
    <property type="entry name" value="Thiamin diphosphate-binding fold (THDP-binding)"/>
    <property type="match status" value="1"/>
</dbReference>
<dbReference type="Gene3D" id="3.40.50.970">
    <property type="match status" value="1"/>
</dbReference>